<name>A0A484IBX1_9ARCH</name>
<reference evidence="1 2" key="1">
    <citation type="submission" date="2019-02" db="EMBL/GenBank/DDBJ databases">
        <authorList>
            <person name="Lehtovirta-Morley E L."/>
        </authorList>
    </citation>
    <scope>NUCLEOTIDE SEQUENCE [LARGE SCALE GENOMIC DNA]</scope>
    <source>
        <strain evidence="1">NFRAN1</strain>
    </source>
</reference>
<dbReference type="EMBL" id="LR216287">
    <property type="protein sequence ID" value="VFJ13535.1"/>
    <property type="molecule type" value="Genomic_DNA"/>
</dbReference>
<dbReference type="KEGG" id="nfn:NFRAN_1213"/>
<sequence length="41" mass="4578">MSPGIRKNATANNMGNLIFLNTIDALHYACSIRLVYMSYVT</sequence>
<organism evidence="1 2">
    <name type="scientific">Candidatus Nitrosocosmicus franklandianus</name>
    <dbReference type="NCBI Taxonomy" id="1798806"/>
    <lineage>
        <taxon>Archaea</taxon>
        <taxon>Nitrososphaerota</taxon>
        <taxon>Nitrososphaeria</taxon>
        <taxon>Nitrososphaerales</taxon>
        <taxon>Nitrososphaeraceae</taxon>
        <taxon>Candidatus Nitrosocosmicus</taxon>
    </lineage>
</organism>
<evidence type="ECO:0000313" key="2">
    <source>
        <dbReference type="Proteomes" id="UP000294299"/>
    </source>
</evidence>
<protein>
    <submittedName>
        <fullName evidence="1">Uncharacterized protein</fullName>
    </submittedName>
</protein>
<dbReference type="AlphaFoldDB" id="A0A484IBX1"/>
<keyword evidence="2" id="KW-1185">Reference proteome</keyword>
<proteinExistence type="predicted"/>
<evidence type="ECO:0000313" key="1">
    <source>
        <dbReference type="EMBL" id="VFJ13535.1"/>
    </source>
</evidence>
<gene>
    <name evidence="1" type="ORF">NFRAN_1213</name>
</gene>
<accession>A0A484IBX1</accession>
<dbReference type="Proteomes" id="UP000294299">
    <property type="component" value="Chromosome NFRAN"/>
</dbReference>